<reference evidence="9" key="1">
    <citation type="submission" date="2023-10" db="EMBL/GenBank/DDBJ databases">
        <title>Genome assembly of Pristionchus species.</title>
        <authorList>
            <person name="Yoshida K."/>
            <person name="Sommer R.J."/>
        </authorList>
    </citation>
    <scope>NUCLEOTIDE SEQUENCE</scope>
    <source>
        <strain evidence="9">RS5133</strain>
    </source>
</reference>
<name>A0AAV5WL07_9BILA</name>
<keyword evidence="10" id="KW-1185">Reference proteome</keyword>
<dbReference type="PANTHER" id="PTHR10742">
    <property type="entry name" value="FLAVIN MONOAMINE OXIDASE"/>
    <property type="match status" value="1"/>
</dbReference>
<evidence type="ECO:0000256" key="1">
    <source>
        <dbReference type="ARBA" id="ARBA00001974"/>
    </source>
</evidence>
<organism evidence="9 10">
    <name type="scientific">Pristionchus fissidentatus</name>
    <dbReference type="NCBI Taxonomy" id="1538716"/>
    <lineage>
        <taxon>Eukaryota</taxon>
        <taxon>Metazoa</taxon>
        <taxon>Ecdysozoa</taxon>
        <taxon>Nematoda</taxon>
        <taxon>Chromadorea</taxon>
        <taxon>Rhabditida</taxon>
        <taxon>Rhabditina</taxon>
        <taxon>Diplogasteromorpha</taxon>
        <taxon>Diplogasteroidea</taxon>
        <taxon>Neodiplogasteridae</taxon>
        <taxon>Pristionchus</taxon>
    </lineage>
</organism>
<keyword evidence="5" id="KW-0285">Flavoprotein</keyword>
<keyword evidence="6" id="KW-0274">FAD</keyword>
<comment type="subcellular location">
    <subcellularLocation>
        <location evidence="2">Cytoplasm</location>
    </subcellularLocation>
</comment>
<evidence type="ECO:0000256" key="5">
    <source>
        <dbReference type="ARBA" id="ARBA00022630"/>
    </source>
</evidence>
<evidence type="ECO:0000259" key="8">
    <source>
        <dbReference type="Pfam" id="PF01593"/>
    </source>
</evidence>
<feature type="non-terminal residue" evidence="9">
    <location>
        <position position="1"/>
    </location>
</feature>
<dbReference type="SUPFAM" id="SSF54373">
    <property type="entry name" value="FAD-linked reductases, C-terminal domain"/>
    <property type="match status" value="1"/>
</dbReference>
<dbReference type="InterPro" id="IPR002937">
    <property type="entry name" value="Amino_oxidase"/>
</dbReference>
<dbReference type="Proteomes" id="UP001432322">
    <property type="component" value="Unassembled WGS sequence"/>
</dbReference>
<dbReference type="GO" id="GO:0046592">
    <property type="term" value="F:polyamine oxidase activity"/>
    <property type="evidence" value="ECO:0007669"/>
    <property type="project" value="TreeGrafter"/>
</dbReference>
<dbReference type="AlphaFoldDB" id="A0AAV5WL07"/>
<dbReference type="InterPro" id="IPR050281">
    <property type="entry name" value="Flavin_monoamine_oxidase"/>
</dbReference>
<dbReference type="PANTHER" id="PTHR10742:SF405">
    <property type="entry name" value="PEROXISOMAL N(1)-ACETYL-SPERMINE_SPERMIDINE OXIDASE"/>
    <property type="match status" value="1"/>
</dbReference>
<dbReference type="EMBL" id="BTSY01000006">
    <property type="protein sequence ID" value="GMT32632.1"/>
    <property type="molecule type" value="Genomic_DNA"/>
</dbReference>
<feature type="non-terminal residue" evidence="9">
    <location>
        <position position="422"/>
    </location>
</feature>
<comment type="cofactor">
    <cofactor evidence="1">
        <name>FAD</name>
        <dbReference type="ChEBI" id="CHEBI:57692"/>
    </cofactor>
</comment>
<evidence type="ECO:0000256" key="7">
    <source>
        <dbReference type="ARBA" id="ARBA00023002"/>
    </source>
</evidence>
<evidence type="ECO:0000256" key="3">
    <source>
        <dbReference type="ARBA" id="ARBA00005995"/>
    </source>
</evidence>
<comment type="similarity">
    <text evidence="3">Belongs to the flavin monoamine oxidase family.</text>
</comment>
<evidence type="ECO:0000256" key="4">
    <source>
        <dbReference type="ARBA" id="ARBA00022490"/>
    </source>
</evidence>
<evidence type="ECO:0000256" key="2">
    <source>
        <dbReference type="ARBA" id="ARBA00004496"/>
    </source>
</evidence>
<dbReference type="Gene3D" id="3.90.660.10">
    <property type="match status" value="1"/>
</dbReference>
<keyword evidence="4" id="KW-0963">Cytoplasm</keyword>
<evidence type="ECO:0000256" key="6">
    <source>
        <dbReference type="ARBA" id="ARBA00022827"/>
    </source>
</evidence>
<proteinExistence type="inferred from homology"/>
<dbReference type="InterPro" id="IPR036188">
    <property type="entry name" value="FAD/NAD-bd_sf"/>
</dbReference>
<gene>
    <name evidence="9" type="ORF">PFISCL1PPCAC_23929</name>
</gene>
<sequence>KVCIIGAGVAGLSSARLLHKSSLPFVVVEGSERIGGRVYPFEYSLIFESVGDFDLFSQFVDVHMEEADLSVEDKASFSSFVADLEEIYSSAAEKTPSVSVKEAFERDFNRFIESSPDRQNRRPSFESLARFYLSYYEMEWAANCEKMALANFSVWDDDSSSCAESFALDSRGYKRIIDVLVEGIPKECIRLGATVTSVNYENEKSVLVKFADGMEEEFGSVIVTSSLGYLKKHAATMFTPPLSEKKIQAIEAIGFGDMQKLFLEYDTPFWDDETESIKTMGVASSPLLGRGNLFEVVDWSPKTLTLWLSGPAVEYASTRSDEQLKEEITLHLRKALGDDAIDAPTQIMRHCWKADPLVLGSYSYLTPESVKMEGANESLAQPILSSIDGRPLVCFAGEATHSTFYQTTCGAYLSGEREANRL</sequence>
<comment type="caution">
    <text evidence="9">The sequence shown here is derived from an EMBL/GenBank/DDBJ whole genome shotgun (WGS) entry which is preliminary data.</text>
</comment>
<keyword evidence="7" id="KW-0560">Oxidoreductase</keyword>
<evidence type="ECO:0000313" key="9">
    <source>
        <dbReference type="EMBL" id="GMT32632.1"/>
    </source>
</evidence>
<evidence type="ECO:0000313" key="10">
    <source>
        <dbReference type="Proteomes" id="UP001432322"/>
    </source>
</evidence>
<dbReference type="Gene3D" id="3.50.50.60">
    <property type="entry name" value="FAD/NAD(P)-binding domain"/>
    <property type="match status" value="2"/>
</dbReference>
<dbReference type="Pfam" id="PF13450">
    <property type="entry name" value="NAD_binding_8"/>
    <property type="match status" value="1"/>
</dbReference>
<dbReference type="SUPFAM" id="SSF51905">
    <property type="entry name" value="FAD/NAD(P)-binding domain"/>
    <property type="match status" value="1"/>
</dbReference>
<protein>
    <recommendedName>
        <fullName evidence="8">Amine oxidase domain-containing protein</fullName>
    </recommendedName>
</protein>
<accession>A0AAV5WL07</accession>
<feature type="domain" description="Amine oxidase" evidence="8">
    <location>
        <begin position="111"/>
        <end position="421"/>
    </location>
</feature>
<dbReference type="GO" id="GO:0005737">
    <property type="term" value="C:cytoplasm"/>
    <property type="evidence" value="ECO:0007669"/>
    <property type="project" value="UniProtKB-SubCell"/>
</dbReference>
<dbReference type="Pfam" id="PF01593">
    <property type="entry name" value="Amino_oxidase"/>
    <property type="match status" value="1"/>
</dbReference>